<evidence type="ECO:0000313" key="2">
    <source>
        <dbReference type="EMBL" id="OCK84461.1"/>
    </source>
</evidence>
<feature type="compositionally biased region" description="Basic and acidic residues" evidence="1">
    <location>
        <begin position="252"/>
        <end position="265"/>
    </location>
</feature>
<evidence type="ECO:0000313" key="3">
    <source>
        <dbReference type="Proteomes" id="UP000250266"/>
    </source>
</evidence>
<dbReference type="Gene3D" id="3.40.50.410">
    <property type="entry name" value="von Willebrand factor, type A domain"/>
    <property type="match status" value="1"/>
</dbReference>
<protein>
    <submittedName>
        <fullName evidence="2">Uncharacterized protein</fullName>
    </submittedName>
</protein>
<feature type="compositionally biased region" description="Polar residues" evidence="1">
    <location>
        <begin position="197"/>
        <end position="209"/>
    </location>
</feature>
<accession>A0A8E2EIL0</accession>
<proteinExistence type="predicted"/>
<feature type="compositionally biased region" description="Low complexity" evidence="1">
    <location>
        <begin position="180"/>
        <end position="196"/>
    </location>
</feature>
<evidence type="ECO:0000256" key="1">
    <source>
        <dbReference type="SAM" id="MobiDB-lite"/>
    </source>
</evidence>
<organism evidence="2 3">
    <name type="scientific">Lepidopterella palustris CBS 459.81</name>
    <dbReference type="NCBI Taxonomy" id="1314670"/>
    <lineage>
        <taxon>Eukaryota</taxon>
        <taxon>Fungi</taxon>
        <taxon>Dikarya</taxon>
        <taxon>Ascomycota</taxon>
        <taxon>Pezizomycotina</taxon>
        <taxon>Dothideomycetes</taxon>
        <taxon>Pleosporomycetidae</taxon>
        <taxon>Mytilinidiales</taxon>
        <taxon>Argynnaceae</taxon>
        <taxon>Lepidopterella</taxon>
    </lineage>
</organism>
<dbReference type="Proteomes" id="UP000250266">
    <property type="component" value="Unassembled WGS sequence"/>
</dbReference>
<sequence>MARNPSTHVGLLTHGDSYGSLLDSRVIQRQALEPAKAEMADLLNDASAIGEEHYEEALVQAETMLKSFKSSYPNAGRRIILIGDGGCEFDDTGYAYGRPLVPWKKQCERLSNEGVPVHSIVVNPSDSYYSGGLPSSKDKHMLATISELTRGKSFSPVNAYDSAVFDSYEIAGRIPPKEPSTPSRASSISSASLMSPTVETRSTHRSTISVERFPVASSTVATVGRKSSNTPTPVPAPPPKPRGRLFKLGSTFDKRSRRGDSKTHP</sequence>
<dbReference type="InterPro" id="IPR036465">
    <property type="entry name" value="vWFA_dom_sf"/>
</dbReference>
<dbReference type="SUPFAM" id="SSF53300">
    <property type="entry name" value="vWA-like"/>
    <property type="match status" value="1"/>
</dbReference>
<dbReference type="AlphaFoldDB" id="A0A8E2EIL0"/>
<gene>
    <name evidence="2" type="ORF">K432DRAFT_378575</name>
</gene>
<feature type="region of interest" description="Disordered" evidence="1">
    <location>
        <begin position="172"/>
        <end position="265"/>
    </location>
</feature>
<keyword evidence="3" id="KW-1185">Reference proteome</keyword>
<reference evidence="2 3" key="1">
    <citation type="journal article" date="2016" name="Nat. Commun.">
        <title>Ectomycorrhizal ecology is imprinted in the genome of the dominant symbiotic fungus Cenococcum geophilum.</title>
        <authorList>
            <consortium name="DOE Joint Genome Institute"/>
            <person name="Peter M."/>
            <person name="Kohler A."/>
            <person name="Ohm R.A."/>
            <person name="Kuo A."/>
            <person name="Krutzmann J."/>
            <person name="Morin E."/>
            <person name="Arend M."/>
            <person name="Barry K.W."/>
            <person name="Binder M."/>
            <person name="Choi C."/>
            <person name="Clum A."/>
            <person name="Copeland A."/>
            <person name="Grisel N."/>
            <person name="Haridas S."/>
            <person name="Kipfer T."/>
            <person name="LaButti K."/>
            <person name="Lindquist E."/>
            <person name="Lipzen A."/>
            <person name="Maire R."/>
            <person name="Meier B."/>
            <person name="Mihaltcheva S."/>
            <person name="Molinier V."/>
            <person name="Murat C."/>
            <person name="Poggeler S."/>
            <person name="Quandt C.A."/>
            <person name="Sperisen C."/>
            <person name="Tritt A."/>
            <person name="Tisserant E."/>
            <person name="Crous P.W."/>
            <person name="Henrissat B."/>
            <person name="Nehls U."/>
            <person name="Egli S."/>
            <person name="Spatafora J.W."/>
            <person name="Grigoriev I.V."/>
            <person name="Martin F.M."/>
        </authorList>
    </citation>
    <scope>NUCLEOTIDE SEQUENCE [LARGE SCALE GENOMIC DNA]</scope>
    <source>
        <strain evidence="2 3">CBS 459.81</strain>
    </source>
</reference>
<dbReference type="EMBL" id="KV744837">
    <property type="protein sequence ID" value="OCK84461.1"/>
    <property type="molecule type" value="Genomic_DNA"/>
</dbReference>
<feature type="compositionally biased region" description="Polar residues" evidence="1">
    <location>
        <begin position="216"/>
        <end position="230"/>
    </location>
</feature>
<name>A0A8E2EIL0_9PEZI</name>